<protein>
    <submittedName>
        <fullName evidence="2">Uncharacterized protein</fullName>
    </submittedName>
</protein>
<comment type="caution">
    <text evidence="2">The sequence shown here is derived from an EMBL/GenBank/DDBJ whole genome shotgun (WGS) entry which is preliminary data.</text>
</comment>
<reference evidence="2 3" key="1">
    <citation type="submission" date="2015-01" db="EMBL/GenBank/DDBJ databases">
        <title>Genome sequencing of Jeotgalibacillus soli.</title>
        <authorList>
            <person name="Goh K.M."/>
            <person name="Chan K.-G."/>
            <person name="Yaakop A.S."/>
            <person name="Ee R."/>
            <person name="Gan H.M."/>
            <person name="Chan C.S."/>
        </authorList>
    </citation>
    <scope>NUCLEOTIDE SEQUENCE [LARGE SCALE GENOMIC DNA]</scope>
    <source>
        <strain evidence="2 3">P9</strain>
    </source>
</reference>
<evidence type="ECO:0000313" key="3">
    <source>
        <dbReference type="Proteomes" id="UP000031938"/>
    </source>
</evidence>
<dbReference type="PATRIC" id="fig|889306.3.peg.215"/>
<evidence type="ECO:0000256" key="1">
    <source>
        <dbReference type="SAM" id="MobiDB-lite"/>
    </source>
</evidence>
<sequence length="61" mass="6437">MKTNMKMNKILPVMASVGVGLAAYQMFSGNGGKMRNMMPSIASNMMGIPGGGQQGQQSQNQ</sequence>
<proteinExistence type="predicted"/>
<name>A0A0C2W5I0_9BACL</name>
<evidence type="ECO:0000313" key="2">
    <source>
        <dbReference type="EMBL" id="KIL51841.1"/>
    </source>
</evidence>
<gene>
    <name evidence="2" type="ORF">KP78_02110</name>
</gene>
<dbReference type="OrthoDB" id="2991071at2"/>
<organism evidence="2 3">
    <name type="scientific">Jeotgalibacillus soli</name>
    <dbReference type="NCBI Taxonomy" id="889306"/>
    <lineage>
        <taxon>Bacteria</taxon>
        <taxon>Bacillati</taxon>
        <taxon>Bacillota</taxon>
        <taxon>Bacilli</taxon>
        <taxon>Bacillales</taxon>
        <taxon>Caryophanaceae</taxon>
        <taxon>Jeotgalibacillus</taxon>
    </lineage>
</organism>
<dbReference type="Proteomes" id="UP000031938">
    <property type="component" value="Unassembled WGS sequence"/>
</dbReference>
<dbReference type="STRING" id="889306.KP78_02110"/>
<dbReference type="EMBL" id="JXRP01000006">
    <property type="protein sequence ID" value="KIL51841.1"/>
    <property type="molecule type" value="Genomic_DNA"/>
</dbReference>
<dbReference type="AlphaFoldDB" id="A0A0C2W5I0"/>
<feature type="region of interest" description="Disordered" evidence="1">
    <location>
        <begin position="38"/>
        <end position="61"/>
    </location>
</feature>
<dbReference type="RefSeq" id="WP_041085590.1">
    <property type="nucleotide sequence ID" value="NZ_JXRP01000006.1"/>
</dbReference>
<keyword evidence="3" id="KW-1185">Reference proteome</keyword>
<accession>A0A0C2W5I0</accession>